<proteinExistence type="predicted"/>
<sequence>MEKFPQLYLSIFSPIIRRIYPKHCENSNNLFSRIKQRRRRQLNQSLPHQIRIPTLEQDNPYSWEQSDKNIKSYLQPLRNAVAKITEQRQEQQYRRKSTYGQLFGELTKKEMGNLPTFVEQHKQCNKKELALTSFALMLERKQRKKTTRKLSKKLSKQESIIEFDNMERPPSCITPPKVVQTPKPQLKSKNQLKKEIYLKDQDFKIGHFLTGRLQQNKKSQPELNHKIRYHCQTQSCASLPNGQLSSFASSPKVLTTIKSNTLAIIQDFKLTTKKQVVRPYAKHNTLLLKQIQQTFEMKPQNRTNNKHSIKNTKIMSESNQYIY</sequence>
<accession>A0A8S1UCQ3</accession>
<dbReference type="EMBL" id="CAJJDP010000040">
    <property type="protein sequence ID" value="CAD8161743.1"/>
    <property type="molecule type" value="Genomic_DNA"/>
</dbReference>
<dbReference type="Proteomes" id="UP000683925">
    <property type="component" value="Unassembled WGS sequence"/>
</dbReference>
<name>A0A8S1UCQ3_PAROT</name>
<dbReference type="OrthoDB" id="302959at2759"/>
<keyword evidence="2" id="KW-1185">Reference proteome</keyword>
<organism evidence="1 2">
    <name type="scientific">Paramecium octaurelia</name>
    <dbReference type="NCBI Taxonomy" id="43137"/>
    <lineage>
        <taxon>Eukaryota</taxon>
        <taxon>Sar</taxon>
        <taxon>Alveolata</taxon>
        <taxon>Ciliophora</taxon>
        <taxon>Intramacronucleata</taxon>
        <taxon>Oligohymenophorea</taxon>
        <taxon>Peniculida</taxon>
        <taxon>Parameciidae</taxon>
        <taxon>Paramecium</taxon>
    </lineage>
</organism>
<gene>
    <name evidence="1" type="ORF">POCTA_138.1.T0400200</name>
</gene>
<protein>
    <submittedName>
        <fullName evidence="1">Uncharacterized protein</fullName>
    </submittedName>
</protein>
<evidence type="ECO:0000313" key="2">
    <source>
        <dbReference type="Proteomes" id="UP000683925"/>
    </source>
</evidence>
<comment type="caution">
    <text evidence="1">The sequence shown here is derived from an EMBL/GenBank/DDBJ whole genome shotgun (WGS) entry which is preliminary data.</text>
</comment>
<evidence type="ECO:0000313" key="1">
    <source>
        <dbReference type="EMBL" id="CAD8161743.1"/>
    </source>
</evidence>
<reference evidence="1" key="1">
    <citation type="submission" date="2021-01" db="EMBL/GenBank/DDBJ databases">
        <authorList>
            <consortium name="Genoscope - CEA"/>
            <person name="William W."/>
        </authorList>
    </citation>
    <scope>NUCLEOTIDE SEQUENCE</scope>
</reference>
<dbReference type="AlphaFoldDB" id="A0A8S1UCQ3"/>
<dbReference type="OMA" id="IEFDNME"/>